<reference evidence="3" key="1">
    <citation type="submission" date="2023-03" db="EMBL/GenBank/DDBJ databases">
        <authorList>
            <person name="Steffen K."/>
            <person name="Cardenas P."/>
        </authorList>
    </citation>
    <scope>NUCLEOTIDE SEQUENCE</scope>
</reference>
<feature type="region of interest" description="Disordered" evidence="1">
    <location>
        <begin position="722"/>
        <end position="800"/>
    </location>
</feature>
<protein>
    <submittedName>
        <fullName evidence="3">Twinkle protein, mitochondrial</fullName>
    </submittedName>
</protein>
<evidence type="ECO:0000256" key="1">
    <source>
        <dbReference type="SAM" id="MobiDB-lite"/>
    </source>
</evidence>
<dbReference type="GO" id="GO:0005524">
    <property type="term" value="F:ATP binding"/>
    <property type="evidence" value="ECO:0007669"/>
    <property type="project" value="InterPro"/>
</dbReference>
<evidence type="ECO:0000313" key="4">
    <source>
        <dbReference type="Proteomes" id="UP001174909"/>
    </source>
</evidence>
<dbReference type="SUPFAM" id="SSF56731">
    <property type="entry name" value="DNA primase core"/>
    <property type="match status" value="1"/>
</dbReference>
<dbReference type="GO" id="GO:0003697">
    <property type="term" value="F:single-stranded DNA binding"/>
    <property type="evidence" value="ECO:0007669"/>
    <property type="project" value="InterPro"/>
</dbReference>
<dbReference type="InterPro" id="IPR034154">
    <property type="entry name" value="TOPRIM_DnaG/twinkle"/>
</dbReference>
<dbReference type="Pfam" id="PF13481">
    <property type="entry name" value="AAA_25"/>
    <property type="match status" value="1"/>
</dbReference>
<dbReference type="Gene3D" id="3.40.50.300">
    <property type="entry name" value="P-loop containing nucleotide triphosphate hydrolases"/>
    <property type="match status" value="1"/>
</dbReference>
<dbReference type="InterPro" id="IPR027032">
    <property type="entry name" value="Twinkle-like"/>
</dbReference>
<name>A0AA35TG65_GEOBA</name>
<dbReference type="Proteomes" id="UP001174909">
    <property type="component" value="Unassembled WGS sequence"/>
</dbReference>
<accession>A0AA35TG65</accession>
<dbReference type="GO" id="GO:0005739">
    <property type="term" value="C:mitochondrion"/>
    <property type="evidence" value="ECO:0007669"/>
    <property type="project" value="TreeGrafter"/>
</dbReference>
<feature type="domain" description="SF4 helicase" evidence="2">
    <location>
        <begin position="424"/>
        <end position="672"/>
    </location>
</feature>
<dbReference type="GO" id="GO:0043139">
    <property type="term" value="F:5'-3' DNA helicase activity"/>
    <property type="evidence" value="ECO:0007669"/>
    <property type="project" value="InterPro"/>
</dbReference>
<comment type="caution">
    <text evidence="3">The sequence shown here is derived from an EMBL/GenBank/DDBJ whole genome shotgun (WGS) entry which is preliminary data.</text>
</comment>
<dbReference type="Gene3D" id="3.40.1360.10">
    <property type="match status" value="1"/>
</dbReference>
<dbReference type="InterPro" id="IPR027417">
    <property type="entry name" value="P-loop_NTPase"/>
</dbReference>
<evidence type="ECO:0000259" key="2">
    <source>
        <dbReference type="PROSITE" id="PS51199"/>
    </source>
</evidence>
<dbReference type="PANTHER" id="PTHR12873:SF0">
    <property type="entry name" value="TWINKLE MTDNA HELICASE"/>
    <property type="match status" value="1"/>
</dbReference>
<dbReference type="PROSITE" id="PS51199">
    <property type="entry name" value="SF4_HELICASE"/>
    <property type="match status" value="1"/>
</dbReference>
<sequence>MWRPLTDTCRTIVLVPRRALRTLEGGSVPHVTQKQIRAVLDSNKYKYSVGHASFVLQCPFCDGQRSSGGRRTMFVNKTTGGVVCKPCDVRGAWTDFLGWVSKSKAPNPASSKVPRVVPPSDTQQLASRRAAQQFWSSTTPWEETPAIIQDQARRAFGIKVSCGLCYCVFCVAVRWSFSPAETAAKVPEEVHHSHCQDGGEVTHVKQHSSRAYDPWCYYYLGMHTCGKLKKEFVFLVQFHTVSGREEVWCVAYPWYEGGEVVRVKVERVGEGPQRQLALEPAEGSPGLFGWNTISSDAKEVVITGSEFDAVAVHQATQVPTVALPSGTLALPPEVLPQLEQFEKVYLWLGGGTTARQAASHFARKLGPNRCHLVCLDSSSSPLAALNRGHTHLMSALKNAKPFVNKQIVTFQQLREEVYSELCNANQVAGVKWQRFPKLTQALKGHRPGELTVFTGVTGAGKTTLISELSLDLCQQGVATLWGSFEIRNVRLAKMMLKQFSGLNLERHLKQYGYWANQFQQLPLYFMGFYGAADISSVLETMAHAVYVYDIQHVIIDNLQFMLGASHHASLDRYAVQNMAVAEFRKFASSRNVHVTVVIHPRKESESSELTTASIFGTAKATQEADNVLILQSGHGSSKLLQVTKNRFDGDLGRVPLVFEKNSLTFSGLHLRQRKREGVASGSGDHAPPALRVVSDTEGAQMSHAPFSESHTHTPIGATLKSVAETESSAGSRPLAARAVPASGSKQKPFRRSFRKKPSAAVGAKSSEGRGDGGRAEDEKGETSGSKASELCSDCVSVVNS</sequence>
<keyword evidence="4" id="KW-1185">Reference proteome</keyword>
<dbReference type="PANTHER" id="PTHR12873">
    <property type="entry name" value="T7-LIKE MITOCHONDRIAL DNA HELICASE"/>
    <property type="match status" value="1"/>
</dbReference>
<proteinExistence type="predicted"/>
<dbReference type="AlphaFoldDB" id="A0AA35TG65"/>
<gene>
    <name evidence="3" type="ORF">GBAR_LOCUS26404</name>
</gene>
<feature type="compositionally biased region" description="Basic residues" evidence="1">
    <location>
        <begin position="747"/>
        <end position="757"/>
    </location>
</feature>
<organism evidence="3 4">
    <name type="scientific">Geodia barretti</name>
    <name type="common">Barrett's horny sponge</name>
    <dbReference type="NCBI Taxonomy" id="519541"/>
    <lineage>
        <taxon>Eukaryota</taxon>
        <taxon>Metazoa</taxon>
        <taxon>Porifera</taxon>
        <taxon>Demospongiae</taxon>
        <taxon>Heteroscleromorpha</taxon>
        <taxon>Tetractinellida</taxon>
        <taxon>Astrophorina</taxon>
        <taxon>Geodiidae</taxon>
        <taxon>Geodia</taxon>
    </lineage>
</organism>
<dbReference type="InterPro" id="IPR007694">
    <property type="entry name" value="DNA_helicase_DnaB-like_C"/>
</dbReference>
<evidence type="ECO:0000313" key="3">
    <source>
        <dbReference type="EMBL" id="CAI8047720.1"/>
    </source>
</evidence>
<dbReference type="GO" id="GO:0006264">
    <property type="term" value="P:mitochondrial DNA replication"/>
    <property type="evidence" value="ECO:0007669"/>
    <property type="project" value="TreeGrafter"/>
</dbReference>
<dbReference type="CDD" id="cd01029">
    <property type="entry name" value="TOPRIM_primases"/>
    <property type="match status" value="1"/>
</dbReference>
<dbReference type="SUPFAM" id="SSF52540">
    <property type="entry name" value="P-loop containing nucleoside triphosphate hydrolases"/>
    <property type="match status" value="1"/>
</dbReference>
<dbReference type="CDD" id="cd01122">
    <property type="entry name" value="Twinkle_C"/>
    <property type="match status" value="1"/>
</dbReference>
<dbReference type="EMBL" id="CASHTH010003675">
    <property type="protein sequence ID" value="CAI8047720.1"/>
    <property type="molecule type" value="Genomic_DNA"/>
</dbReference>
<feature type="compositionally biased region" description="Basic and acidic residues" evidence="1">
    <location>
        <begin position="766"/>
        <end position="781"/>
    </location>
</feature>